<evidence type="ECO:0000313" key="4">
    <source>
        <dbReference type="Proteomes" id="UP000294933"/>
    </source>
</evidence>
<dbReference type="OrthoDB" id="3256191at2759"/>
<dbReference type="InterPro" id="IPR027652">
    <property type="entry name" value="PRP8"/>
</dbReference>
<dbReference type="GO" id="GO:0030620">
    <property type="term" value="F:U2 snRNA binding"/>
    <property type="evidence" value="ECO:0007669"/>
    <property type="project" value="TreeGrafter"/>
</dbReference>
<dbReference type="GO" id="GO:0030623">
    <property type="term" value="F:U5 snRNA binding"/>
    <property type="evidence" value="ECO:0007669"/>
    <property type="project" value="TreeGrafter"/>
</dbReference>
<dbReference type="GO" id="GO:0005682">
    <property type="term" value="C:U5 snRNP"/>
    <property type="evidence" value="ECO:0007669"/>
    <property type="project" value="TreeGrafter"/>
</dbReference>
<evidence type="ECO:0000256" key="1">
    <source>
        <dbReference type="SAM" id="MobiDB-lite"/>
    </source>
</evidence>
<evidence type="ECO:0000313" key="3">
    <source>
        <dbReference type="EMBL" id="TDL17843.1"/>
    </source>
</evidence>
<evidence type="ECO:0000259" key="2">
    <source>
        <dbReference type="Pfam" id="PF08082"/>
    </source>
</evidence>
<gene>
    <name evidence="3" type="ORF">BD410DRAFT_534165</name>
</gene>
<sequence>MSSFPPPPPGMPPPPPGMPMPPPGMPPFMGAGEPSRIPKEVLAQKSQKWIQMQNKRYGEKRKGGYIDMSKADLPPEHVRKIIKDHGDMSNRKFRNDKRVHLGALNSRSPRSVPHHRRHYLRKRDSSRHRACLPCSMEYDVACHASREA</sequence>
<proteinExistence type="predicted"/>
<feature type="compositionally biased region" description="Basic residues" evidence="1">
    <location>
        <begin position="112"/>
        <end position="126"/>
    </location>
</feature>
<dbReference type="EMBL" id="ML170215">
    <property type="protein sequence ID" value="TDL17843.1"/>
    <property type="molecule type" value="Genomic_DNA"/>
</dbReference>
<keyword evidence="4" id="KW-1185">Reference proteome</keyword>
<protein>
    <submittedName>
        <fullName evidence="3">PRO8NT-domain-containing protein</fullName>
    </submittedName>
</protein>
<dbReference type="AlphaFoldDB" id="A0A4Y7PQX6"/>
<dbReference type="VEuPathDB" id="FungiDB:BD410DRAFT_534165"/>
<organism evidence="3 4">
    <name type="scientific">Rickenella mellea</name>
    <dbReference type="NCBI Taxonomy" id="50990"/>
    <lineage>
        <taxon>Eukaryota</taxon>
        <taxon>Fungi</taxon>
        <taxon>Dikarya</taxon>
        <taxon>Basidiomycota</taxon>
        <taxon>Agaricomycotina</taxon>
        <taxon>Agaricomycetes</taxon>
        <taxon>Hymenochaetales</taxon>
        <taxon>Rickenellaceae</taxon>
        <taxon>Rickenella</taxon>
    </lineage>
</organism>
<reference evidence="3 4" key="1">
    <citation type="submission" date="2018-06" db="EMBL/GenBank/DDBJ databases">
        <title>A transcriptomic atlas of mushroom development highlights an independent origin of complex multicellularity.</title>
        <authorList>
            <consortium name="DOE Joint Genome Institute"/>
            <person name="Krizsan K."/>
            <person name="Almasi E."/>
            <person name="Merenyi Z."/>
            <person name="Sahu N."/>
            <person name="Viragh M."/>
            <person name="Koszo T."/>
            <person name="Mondo S."/>
            <person name="Kiss B."/>
            <person name="Balint B."/>
            <person name="Kues U."/>
            <person name="Barry K."/>
            <person name="Hegedus J.C."/>
            <person name="Henrissat B."/>
            <person name="Johnson J."/>
            <person name="Lipzen A."/>
            <person name="Ohm R."/>
            <person name="Nagy I."/>
            <person name="Pangilinan J."/>
            <person name="Yan J."/>
            <person name="Xiong Y."/>
            <person name="Grigoriev I.V."/>
            <person name="Hibbett D.S."/>
            <person name="Nagy L.G."/>
        </authorList>
    </citation>
    <scope>NUCLEOTIDE SEQUENCE [LARGE SCALE GENOMIC DNA]</scope>
    <source>
        <strain evidence="3 4">SZMC22713</strain>
    </source>
</reference>
<dbReference type="Proteomes" id="UP000294933">
    <property type="component" value="Unassembled WGS sequence"/>
</dbReference>
<dbReference type="PANTHER" id="PTHR11140:SF0">
    <property type="entry name" value="PRE-MRNA-PROCESSING-SPLICING FACTOR 8"/>
    <property type="match status" value="1"/>
</dbReference>
<feature type="region of interest" description="Disordered" evidence="1">
    <location>
        <begin position="1"/>
        <end position="34"/>
    </location>
</feature>
<dbReference type="GO" id="GO:0071013">
    <property type="term" value="C:catalytic step 2 spliceosome"/>
    <property type="evidence" value="ECO:0007669"/>
    <property type="project" value="TreeGrafter"/>
</dbReference>
<dbReference type="STRING" id="50990.A0A4Y7PQX6"/>
<feature type="domain" description="PRO8NT" evidence="2">
    <location>
        <begin position="70"/>
        <end position="105"/>
    </location>
</feature>
<dbReference type="GO" id="GO:0097157">
    <property type="term" value="F:pre-mRNA intronic binding"/>
    <property type="evidence" value="ECO:0007669"/>
    <property type="project" value="TreeGrafter"/>
</dbReference>
<dbReference type="GO" id="GO:0000244">
    <property type="term" value="P:spliceosomal tri-snRNP complex assembly"/>
    <property type="evidence" value="ECO:0007669"/>
    <property type="project" value="TreeGrafter"/>
</dbReference>
<name>A0A4Y7PQX6_9AGAM</name>
<feature type="region of interest" description="Disordered" evidence="1">
    <location>
        <begin position="105"/>
        <end position="126"/>
    </location>
</feature>
<dbReference type="PANTHER" id="PTHR11140">
    <property type="entry name" value="PRE-MRNA SPLICING FACTOR PRP8"/>
    <property type="match status" value="1"/>
</dbReference>
<dbReference type="GO" id="GO:0017070">
    <property type="term" value="F:U6 snRNA binding"/>
    <property type="evidence" value="ECO:0007669"/>
    <property type="project" value="TreeGrafter"/>
</dbReference>
<dbReference type="Pfam" id="PF08082">
    <property type="entry name" value="PRO8NT"/>
    <property type="match status" value="1"/>
</dbReference>
<dbReference type="GO" id="GO:0030619">
    <property type="term" value="F:U1 snRNA binding"/>
    <property type="evidence" value="ECO:0007669"/>
    <property type="project" value="TreeGrafter"/>
</dbReference>
<feature type="compositionally biased region" description="Pro residues" evidence="1">
    <location>
        <begin position="1"/>
        <end position="26"/>
    </location>
</feature>
<dbReference type="InterPro" id="IPR012591">
    <property type="entry name" value="PRO8NT"/>
</dbReference>
<accession>A0A4Y7PQX6</accession>